<dbReference type="EMBL" id="JBHMEP010000006">
    <property type="protein sequence ID" value="MFB9136691.1"/>
    <property type="molecule type" value="Genomic_DNA"/>
</dbReference>
<comment type="cofactor">
    <cofactor evidence="1 10">
        <name>Zn(2+)</name>
        <dbReference type="ChEBI" id="CHEBI:29105"/>
    </cofactor>
</comment>
<dbReference type="Pfam" id="PF00194">
    <property type="entry name" value="Carb_anhydrase"/>
    <property type="match status" value="1"/>
</dbReference>
<keyword evidence="6 10" id="KW-0479">Metal-binding</keyword>
<proteinExistence type="inferred from homology"/>
<evidence type="ECO:0000256" key="8">
    <source>
        <dbReference type="ARBA" id="ARBA00023239"/>
    </source>
</evidence>
<evidence type="ECO:0000256" key="2">
    <source>
        <dbReference type="ARBA" id="ARBA00002904"/>
    </source>
</evidence>
<dbReference type="InterPro" id="IPR041891">
    <property type="entry name" value="Alpha_CA_prokaryot-like"/>
</dbReference>
<keyword evidence="13" id="KW-1185">Reference proteome</keyword>
<feature type="domain" description="Alpha-carbonic anhydrase" evidence="11">
    <location>
        <begin position="21"/>
        <end position="239"/>
    </location>
</feature>
<reference evidence="12 13" key="1">
    <citation type="submission" date="2024-09" db="EMBL/GenBank/DDBJ databases">
        <authorList>
            <person name="Sun Q."/>
            <person name="Mori K."/>
        </authorList>
    </citation>
    <scope>NUCLEOTIDE SEQUENCE [LARGE SCALE GENOMIC DNA]</scope>
    <source>
        <strain evidence="12 13">CECT 8064</strain>
    </source>
</reference>
<protein>
    <recommendedName>
        <fullName evidence="5 10">Carbonic anhydrase</fullName>
        <ecNumber evidence="4 10">4.2.1.1</ecNumber>
    </recommendedName>
</protein>
<dbReference type="PANTHER" id="PTHR18952">
    <property type="entry name" value="CARBONIC ANHYDRASE"/>
    <property type="match status" value="1"/>
</dbReference>
<accession>A0ABV5HR11</accession>
<evidence type="ECO:0000256" key="1">
    <source>
        <dbReference type="ARBA" id="ARBA00001947"/>
    </source>
</evidence>
<evidence type="ECO:0000313" key="13">
    <source>
        <dbReference type="Proteomes" id="UP001589645"/>
    </source>
</evidence>
<dbReference type="Proteomes" id="UP001589645">
    <property type="component" value="Unassembled WGS sequence"/>
</dbReference>
<comment type="caution">
    <text evidence="12">The sequence shown here is derived from an EMBL/GenBank/DDBJ whole genome shotgun (WGS) entry which is preliminary data.</text>
</comment>
<evidence type="ECO:0000256" key="9">
    <source>
        <dbReference type="ARBA" id="ARBA00048348"/>
    </source>
</evidence>
<keyword evidence="7 10" id="KW-0862">Zinc</keyword>
<evidence type="ECO:0000256" key="7">
    <source>
        <dbReference type="ARBA" id="ARBA00022833"/>
    </source>
</evidence>
<dbReference type="InterPro" id="IPR001148">
    <property type="entry name" value="CA_dom"/>
</dbReference>
<evidence type="ECO:0000256" key="3">
    <source>
        <dbReference type="ARBA" id="ARBA00010718"/>
    </source>
</evidence>
<dbReference type="InterPro" id="IPR036398">
    <property type="entry name" value="CA_dom_sf"/>
</dbReference>
<name>A0ABV5HR11_9VIBR</name>
<evidence type="ECO:0000259" key="11">
    <source>
        <dbReference type="PROSITE" id="PS51144"/>
    </source>
</evidence>
<feature type="chain" id="PRO_5044963122" description="Carbonic anhydrase" evidence="10">
    <location>
        <begin position="21"/>
        <end position="239"/>
    </location>
</feature>
<evidence type="ECO:0000256" key="5">
    <source>
        <dbReference type="ARBA" id="ARBA00014628"/>
    </source>
</evidence>
<organism evidence="12 13">
    <name type="scientific">Vibrio olivae</name>
    <dbReference type="NCBI Taxonomy" id="1243002"/>
    <lineage>
        <taxon>Bacteria</taxon>
        <taxon>Pseudomonadati</taxon>
        <taxon>Pseudomonadota</taxon>
        <taxon>Gammaproteobacteria</taxon>
        <taxon>Vibrionales</taxon>
        <taxon>Vibrionaceae</taxon>
        <taxon>Vibrio</taxon>
    </lineage>
</organism>
<dbReference type="CDD" id="cd03124">
    <property type="entry name" value="alpha_CA_prokaryotic_like"/>
    <property type="match status" value="1"/>
</dbReference>
<dbReference type="PROSITE" id="PS00162">
    <property type="entry name" value="ALPHA_CA_1"/>
    <property type="match status" value="1"/>
</dbReference>
<dbReference type="EC" id="4.2.1.1" evidence="4 10"/>
<comment type="function">
    <text evidence="2 10">Reversible hydration of carbon dioxide.</text>
</comment>
<evidence type="ECO:0000313" key="12">
    <source>
        <dbReference type="EMBL" id="MFB9136691.1"/>
    </source>
</evidence>
<feature type="signal peptide" evidence="10">
    <location>
        <begin position="1"/>
        <end position="20"/>
    </location>
</feature>
<keyword evidence="10" id="KW-0732">Signal</keyword>
<keyword evidence="8 10" id="KW-0456">Lyase</keyword>
<dbReference type="InterPro" id="IPR018338">
    <property type="entry name" value="Carbonic_anhydrase_a-class_CS"/>
</dbReference>
<evidence type="ECO:0000256" key="6">
    <source>
        <dbReference type="ARBA" id="ARBA00022723"/>
    </source>
</evidence>
<dbReference type="PANTHER" id="PTHR18952:SF265">
    <property type="entry name" value="CARBONIC ANHYDRASE"/>
    <property type="match status" value="1"/>
</dbReference>
<dbReference type="SMART" id="SM01057">
    <property type="entry name" value="Carb_anhydrase"/>
    <property type="match status" value="1"/>
</dbReference>
<dbReference type="PROSITE" id="PS51144">
    <property type="entry name" value="ALPHA_CA_2"/>
    <property type="match status" value="1"/>
</dbReference>
<gene>
    <name evidence="12" type="ORF">ACFFUV_17115</name>
</gene>
<dbReference type="InterPro" id="IPR023561">
    <property type="entry name" value="Carbonic_anhydrase_a-class"/>
</dbReference>
<evidence type="ECO:0000256" key="10">
    <source>
        <dbReference type="RuleBase" id="RU367011"/>
    </source>
</evidence>
<evidence type="ECO:0000256" key="4">
    <source>
        <dbReference type="ARBA" id="ARBA00012925"/>
    </source>
</evidence>
<dbReference type="SUPFAM" id="SSF51069">
    <property type="entry name" value="Carbonic anhydrase"/>
    <property type="match status" value="1"/>
</dbReference>
<dbReference type="Gene3D" id="3.10.200.10">
    <property type="entry name" value="Alpha carbonic anhydrase"/>
    <property type="match status" value="1"/>
</dbReference>
<comment type="catalytic activity">
    <reaction evidence="9 10">
        <text>hydrogencarbonate + H(+) = CO2 + H2O</text>
        <dbReference type="Rhea" id="RHEA:10748"/>
        <dbReference type="ChEBI" id="CHEBI:15377"/>
        <dbReference type="ChEBI" id="CHEBI:15378"/>
        <dbReference type="ChEBI" id="CHEBI:16526"/>
        <dbReference type="ChEBI" id="CHEBI:17544"/>
        <dbReference type="EC" id="4.2.1.1"/>
    </reaction>
</comment>
<sequence>MKKLLLALSVSALMAGAVQASEWGYADEHGPAHWGSVSATCAQGVNQSPIDIQGDVKADLQDLKLNYSGKVTGLTNNGHTLQAVVEGDNTLTVDGKTFNLLQFHFHTPSENLISGKQYPLEAHFVNSDEKGELAVISVMFDKGVESEFLTSLTQTMPKVGETATLSTPLNVADLLPEYDEYYRFNGSLTTPPCSEGVRWFVLKDVNKLAGSQAEKMMSVMGHNNRPVQAVNARQIVTNN</sequence>
<comment type="similarity">
    <text evidence="3 10">Belongs to the alpha-carbonic anhydrase family.</text>
</comment>
<dbReference type="RefSeq" id="WP_390195050.1">
    <property type="nucleotide sequence ID" value="NZ_JBHMEP010000006.1"/>
</dbReference>